<evidence type="ECO:0000313" key="2">
    <source>
        <dbReference type="EMBL" id="KFN07313.1"/>
    </source>
</evidence>
<dbReference type="Proteomes" id="UP000029278">
    <property type="component" value="Unassembled WGS sequence"/>
</dbReference>
<dbReference type="Gene3D" id="3.90.1010.20">
    <property type="match status" value="1"/>
</dbReference>
<dbReference type="STRING" id="44252.DJ90_5709"/>
<evidence type="ECO:0000256" key="1">
    <source>
        <dbReference type="SAM" id="SignalP"/>
    </source>
</evidence>
<proteinExistence type="predicted"/>
<keyword evidence="3" id="KW-1185">Reference proteome</keyword>
<accession>A0A090ZA69</accession>
<dbReference type="PATRIC" id="fig|44252.3.peg.3942"/>
<dbReference type="RefSeq" id="WP_155621522.1">
    <property type="nucleotide sequence ID" value="NZ_BGML01000021.1"/>
</dbReference>
<reference evidence="2 3" key="1">
    <citation type="submission" date="2014-04" db="EMBL/GenBank/DDBJ databases">
        <authorList>
            <person name="Bishop-Lilly K.A."/>
            <person name="Broomall S.M."/>
            <person name="Chain P.S."/>
            <person name="Chertkov O."/>
            <person name="Coyne S.R."/>
            <person name="Daligault H.E."/>
            <person name="Davenport K.W."/>
            <person name="Erkkila T."/>
            <person name="Frey K.G."/>
            <person name="Gibbons H.S."/>
            <person name="Gu W."/>
            <person name="Jaissle J."/>
            <person name="Johnson S.L."/>
            <person name="Koroleva G.I."/>
            <person name="Ladner J.T."/>
            <person name="Lo C.-C."/>
            <person name="Minogue T.D."/>
            <person name="Munk C."/>
            <person name="Palacios G.F."/>
            <person name="Redden C.L."/>
            <person name="Rosenzweig C.N."/>
            <person name="Scholz M.B."/>
            <person name="Teshima H."/>
            <person name="Xu Y."/>
        </authorList>
    </citation>
    <scope>NUCLEOTIDE SEQUENCE [LARGE SCALE GENOMIC DNA]</scope>
    <source>
        <strain evidence="2 3">8244</strain>
    </source>
</reference>
<gene>
    <name evidence="2" type="ORF">DJ90_5709</name>
</gene>
<keyword evidence="1" id="KW-0732">Signal</keyword>
<dbReference type="HOGENOM" id="CLU_1459071_0_0_9"/>
<dbReference type="AlphaFoldDB" id="A0A090ZA69"/>
<protein>
    <submittedName>
        <fullName evidence="2">FMN-binding domain protein</fullName>
    </submittedName>
</protein>
<name>A0A090ZA69_PAEMA</name>
<feature type="signal peptide" evidence="1">
    <location>
        <begin position="1"/>
        <end position="20"/>
    </location>
</feature>
<evidence type="ECO:0000313" key="3">
    <source>
        <dbReference type="Proteomes" id="UP000029278"/>
    </source>
</evidence>
<comment type="caution">
    <text evidence="2">The sequence shown here is derived from an EMBL/GenBank/DDBJ whole genome shotgun (WGS) entry which is preliminary data.</text>
</comment>
<organism evidence="2 3">
    <name type="scientific">Paenibacillus macerans</name>
    <name type="common">Bacillus macerans</name>
    <dbReference type="NCBI Taxonomy" id="44252"/>
    <lineage>
        <taxon>Bacteria</taxon>
        <taxon>Bacillati</taxon>
        <taxon>Bacillota</taxon>
        <taxon>Bacilli</taxon>
        <taxon>Bacillales</taxon>
        <taxon>Paenibacillaceae</taxon>
        <taxon>Paenibacillus</taxon>
    </lineage>
</organism>
<dbReference type="EMBL" id="JMQA01000035">
    <property type="protein sequence ID" value="KFN07313.1"/>
    <property type="molecule type" value="Genomic_DNA"/>
</dbReference>
<dbReference type="PROSITE" id="PS51257">
    <property type="entry name" value="PROKAR_LIPOPROTEIN"/>
    <property type="match status" value="1"/>
</dbReference>
<feature type="chain" id="PRO_5039448444" evidence="1">
    <location>
        <begin position="21"/>
        <end position="200"/>
    </location>
</feature>
<dbReference type="GeneID" id="77009491"/>
<sequence length="200" mass="20737">MFVKKISLLLLSLGLVAVFAGCSSNGQSGSSSGAAAEASTTAAAATTAADSAPVKMGRVEYAAHGTKCFTVAVVAMQGDKIIGASLDDYQFMSTDVAKGVPNSDQDFGQNYKDPKMVLASKKANAEYYSEHMKEEAGATTPVDESLAAIEQYVTGKTVAELEDELSSKSAEQWVDAVSGATLVDTQGYVKALVEAAKSVK</sequence>